<dbReference type="InterPro" id="IPR013549">
    <property type="entry name" value="DUF1731"/>
</dbReference>
<evidence type="ECO:0000259" key="3">
    <source>
        <dbReference type="Pfam" id="PF08338"/>
    </source>
</evidence>
<dbReference type="InterPro" id="IPR036291">
    <property type="entry name" value="NAD(P)-bd_dom_sf"/>
</dbReference>
<dbReference type="SUPFAM" id="SSF51735">
    <property type="entry name" value="NAD(P)-binding Rossmann-fold domains"/>
    <property type="match status" value="1"/>
</dbReference>
<sequence>MHILLTGGTGLIGRHLCQYWRGQGHRLTVWSRRPEQVPRICGTGVRGIARLEDLAADDAVDAVINLAGAPIADRPWTASRRTLLWTSRITLTEQLLAWLESREQRPEVLISGSAVGWYGDGGERELTEASPPVKEDFASQLCIAWEETAQRAQRLGIRVVLVRTGLVLASDGGFLSRLRLPFKLGLGGPLGDGRQWMPWVHIDDQIGLIDFLLQHKDTTGPYNACAPEPVRNREFAKRLGRALHRPAFMPMPAPLLRVGLGELSTLLLGGQRARPVRLLAAGFTFRFNDLQSALDNLSSRL</sequence>
<evidence type="ECO:0000313" key="4">
    <source>
        <dbReference type="EMBL" id="ANY89369.1"/>
    </source>
</evidence>
<gene>
    <name evidence="4" type="ORF">IEC33019_3852</name>
</gene>
<reference evidence="4" key="1">
    <citation type="submission" date="2016-07" db="EMBL/GenBank/DDBJ databases">
        <title>New class B carbapenemase carried by novel plasmid in Pseudomonas putida enviromental strain in eastern Amazonia.</title>
        <authorList>
            <person name="Souza C.O."/>
            <person name="Lima K.V."/>
            <person name="Brasiliense D.M."/>
            <person name="Perez-Chaparro P.J."/>
            <person name="Mamizuka E.M."/>
            <person name="Lima M.O."/>
            <person name="Lima L.N."/>
            <person name="McCulloch J.A."/>
        </authorList>
    </citation>
    <scope>NUCLEOTIDE SEQUENCE [LARGE SCALE GENOMIC DNA]</scope>
    <source>
        <strain evidence="4">IEC33019</strain>
    </source>
</reference>
<dbReference type="RefSeq" id="WP_070093603.1">
    <property type="nucleotide sequence ID" value="NZ_CP016634.1"/>
</dbReference>
<evidence type="ECO:0000256" key="1">
    <source>
        <dbReference type="ARBA" id="ARBA00009353"/>
    </source>
</evidence>
<dbReference type="PANTHER" id="PTHR11092">
    <property type="entry name" value="SUGAR NUCLEOTIDE EPIMERASE RELATED"/>
    <property type="match status" value="1"/>
</dbReference>
<dbReference type="Pfam" id="PF01370">
    <property type="entry name" value="Epimerase"/>
    <property type="match status" value="1"/>
</dbReference>
<accession>A0A1B2FAP7</accession>
<dbReference type="Gene3D" id="3.40.50.720">
    <property type="entry name" value="NAD(P)-binding Rossmann-like Domain"/>
    <property type="match status" value="1"/>
</dbReference>
<name>A0A1B2FAP7_PSEPU</name>
<dbReference type="AlphaFoldDB" id="A0A1B2FAP7"/>
<feature type="domain" description="NAD-dependent epimerase/dehydratase" evidence="2">
    <location>
        <begin position="3"/>
        <end position="223"/>
    </location>
</feature>
<evidence type="ECO:0000259" key="2">
    <source>
        <dbReference type="Pfam" id="PF01370"/>
    </source>
</evidence>
<comment type="similarity">
    <text evidence="1">Belongs to the NAD(P)-dependent epimerase/dehydratase family. SDR39U1 subfamily.</text>
</comment>
<dbReference type="NCBIfam" id="TIGR01777">
    <property type="entry name" value="yfcH"/>
    <property type="match status" value="1"/>
</dbReference>
<protein>
    <submittedName>
        <fullName evidence="4">Epimerase family protein</fullName>
    </submittedName>
</protein>
<dbReference type="InterPro" id="IPR001509">
    <property type="entry name" value="Epimerase_deHydtase"/>
</dbReference>
<proteinExistence type="inferred from homology"/>
<dbReference type="InterPro" id="IPR010099">
    <property type="entry name" value="SDR39U1"/>
</dbReference>
<feature type="domain" description="DUF1731" evidence="3">
    <location>
        <begin position="251"/>
        <end position="297"/>
    </location>
</feature>
<dbReference type="PANTHER" id="PTHR11092:SF0">
    <property type="entry name" value="EPIMERASE FAMILY PROTEIN SDR39U1"/>
    <property type="match status" value="1"/>
</dbReference>
<dbReference type="Pfam" id="PF08338">
    <property type="entry name" value="DUF1731"/>
    <property type="match status" value="1"/>
</dbReference>
<dbReference type="EMBL" id="CP016634">
    <property type="protein sequence ID" value="ANY89369.1"/>
    <property type="molecule type" value="Genomic_DNA"/>
</dbReference>
<organism evidence="4">
    <name type="scientific">Pseudomonas putida</name>
    <name type="common">Arthrobacter siderocapsulatus</name>
    <dbReference type="NCBI Taxonomy" id="303"/>
    <lineage>
        <taxon>Bacteria</taxon>
        <taxon>Pseudomonadati</taxon>
        <taxon>Pseudomonadota</taxon>
        <taxon>Gammaproteobacteria</taxon>
        <taxon>Pseudomonadales</taxon>
        <taxon>Pseudomonadaceae</taxon>
        <taxon>Pseudomonas</taxon>
    </lineage>
</organism>